<feature type="binding site" evidence="9">
    <location>
        <position position="10"/>
    </location>
    <ligand>
        <name>S-adenosyl-L-methionine</name>
        <dbReference type="ChEBI" id="CHEBI:59789"/>
    </ligand>
</feature>
<dbReference type="PROSITE" id="PS51585">
    <property type="entry name" value="SAM_MT_TPMT"/>
    <property type="match status" value="1"/>
</dbReference>
<dbReference type="SUPFAM" id="SSF53335">
    <property type="entry name" value="S-adenosyl-L-methionine-dependent methyltransferases"/>
    <property type="match status" value="1"/>
</dbReference>
<comment type="subcellular location">
    <subcellularLocation>
        <location evidence="2 9">Cytoplasm</location>
    </subcellularLocation>
</comment>
<accession>A0A1H0FBI7</accession>
<dbReference type="Pfam" id="PF05724">
    <property type="entry name" value="TPMT"/>
    <property type="match status" value="1"/>
</dbReference>
<comment type="similarity">
    <text evidence="3 9">Belongs to the class I-like SAM-binding methyltransferase superfamily. TPMT family.</text>
</comment>
<evidence type="ECO:0000256" key="4">
    <source>
        <dbReference type="ARBA" id="ARBA00011905"/>
    </source>
</evidence>
<evidence type="ECO:0000256" key="9">
    <source>
        <dbReference type="HAMAP-Rule" id="MF_00812"/>
    </source>
</evidence>
<dbReference type="RefSeq" id="WP_084310947.1">
    <property type="nucleotide sequence ID" value="NZ_FNIJ01000006.1"/>
</dbReference>
<evidence type="ECO:0000256" key="2">
    <source>
        <dbReference type="ARBA" id="ARBA00004496"/>
    </source>
</evidence>
<comment type="catalytic activity">
    <reaction evidence="1 9">
        <text>S-adenosyl-L-methionine + a thiopurine = S-adenosyl-L-homocysteine + a thiopurine S-methylether.</text>
        <dbReference type="EC" id="2.1.1.67"/>
    </reaction>
</comment>
<dbReference type="FunFam" id="3.40.50.150:FF:000101">
    <property type="entry name" value="Thiopurine S-methyltransferase"/>
    <property type="match status" value="1"/>
</dbReference>
<dbReference type="GO" id="GO:0008119">
    <property type="term" value="F:thiopurine S-methyltransferase activity"/>
    <property type="evidence" value="ECO:0007669"/>
    <property type="project" value="UniProtKB-UniRule"/>
</dbReference>
<feature type="binding site" evidence="9">
    <location>
        <position position="66"/>
    </location>
    <ligand>
        <name>S-adenosyl-L-methionine</name>
        <dbReference type="ChEBI" id="CHEBI:59789"/>
    </ligand>
</feature>
<feature type="binding site" evidence="9">
    <location>
        <position position="123"/>
    </location>
    <ligand>
        <name>S-adenosyl-L-methionine</name>
        <dbReference type="ChEBI" id="CHEBI:59789"/>
    </ligand>
</feature>
<evidence type="ECO:0000256" key="6">
    <source>
        <dbReference type="ARBA" id="ARBA00022603"/>
    </source>
</evidence>
<evidence type="ECO:0000313" key="11">
    <source>
        <dbReference type="Proteomes" id="UP000242957"/>
    </source>
</evidence>
<keyword evidence="6 9" id="KW-0489">Methyltransferase</keyword>
<feature type="binding site" evidence="9">
    <location>
        <position position="45"/>
    </location>
    <ligand>
        <name>S-adenosyl-L-methionine</name>
        <dbReference type="ChEBI" id="CHEBI:59789"/>
    </ligand>
</feature>
<dbReference type="GO" id="GO:0032259">
    <property type="term" value="P:methylation"/>
    <property type="evidence" value="ECO:0007669"/>
    <property type="project" value="UniProtKB-KW"/>
</dbReference>
<evidence type="ECO:0000256" key="8">
    <source>
        <dbReference type="ARBA" id="ARBA00022691"/>
    </source>
</evidence>
<dbReference type="EMBL" id="FNIJ01000006">
    <property type="protein sequence ID" value="SDN91819.1"/>
    <property type="molecule type" value="Genomic_DNA"/>
</dbReference>
<keyword evidence="7 9" id="KW-0808">Transferase</keyword>
<dbReference type="PANTHER" id="PTHR10259">
    <property type="entry name" value="THIOPURINE S-METHYLTRANSFERASE"/>
    <property type="match status" value="1"/>
</dbReference>
<protein>
    <recommendedName>
        <fullName evidence="4 9">Thiopurine S-methyltransferase</fullName>
        <ecNumber evidence="4 9">2.1.1.67</ecNumber>
    </recommendedName>
    <alternativeName>
        <fullName evidence="9">Thiopurine methyltransferase</fullName>
    </alternativeName>
</protein>
<dbReference type="PANTHER" id="PTHR10259:SF11">
    <property type="entry name" value="THIOPURINE S-METHYLTRANSFERASE"/>
    <property type="match status" value="1"/>
</dbReference>
<evidence type="ECO:0000256" key="5">
    <source>
        <dbReference type="ARBA" id="ARBA00022490"/>
    </source>
</evidence>
<dbReference type="HAMAP" id="MF_00812">
    <property type="entry name" value="Thiopur_methtran"/>
    <property type="match status" value="1"/>
</dbReference>
<dbReference type="EC" id="2.1.1.67" evidence="4 9"/>
<evidence type="ECO:0000313" key="10">
    <source>
        <dbReference type="EMBL" id="SDN91819.1"/>
    </source>
</evidence>
<dbReference type="Gene3D" id="3.40.50.150">
    <property type="entry name" value="Vaccinia Virus protein VP39"/>
    <property type="match status" value="1"/>
</dbReference>
<dbReference type="STRING" id="198616.SAMN05216193_106124"/>
<dbReference type="GO" id="GO:0005737">
    <property type="term" value="C:cytoplasm"/>
    <property type="evidence" value="ECO:0007669"/>
    <property type="project" value="UniProtKB-SubCell"/>
</dbReference>
<evidence type="ECO:0000256" key="3">
    <source>
        <dbReference type="ARBA" id="ARBA00008145"/>
    </source>
</evidence>
<dbReference type="Proteomes" id="UP000242957">
    <property type="component" value="Unassembled WGS sequence"/>
</dbReference>
<dbReference type="OrthoDB" id="9778208at2"/>
<gene>
    <name evidence="9" type="primary">tpm</name>
    <name evidence="10" type="ORF">SAMN05216193_106124</name>
</gene>
<keyword evidence="5 9" id="KW-0963">Cytoplasm</keyword>
<reference evidence="11" key="1">
    <citation type="submission" date="2016-10" db="EMBL/GenBank/DDBJ databases">
        <authorList>
            <person name="Varghese N."/>
            <person name="Submissions S."/>
        </authorList>
    </citation>
    <scope>NUCLEOTIDE SEQUENCE [LARGE SCALE GENOMIC DNA]</scope>
    <source>
        <strain evidence="11">JCM 21621</strain>
    </source>
</reference>
<dbReference type="AlphaFoldDB" id="A0A1H0FBI7"/>
<name>A0A1H0FBI7_9PSED</name>
<dbReference type="InterPro" id="IPR008854">
    <property type="entry name" value="TPMT"/>
</dbReference>
<dbReference type="InterPro" id="IPR022474">
    <property type="entry name" value="Thiopur_S-MeTfrase_Se/Te_detox"/>
</dbReference>
<evidence type="ECO:0000256" key="7">
    <source>
        <dbReference type="ARBA" id="ARBA00022679"/>
    </source>
</evidence>
<organism evidence="10 11">
    <name type="scientific">Pseudomonas jinjuensis</name>
    <dbReference type="NCBI Taxonomy" id="198616"/>
    <lineage>
        <taxon>Bacteria</taxon>
        <taxon>Pseudomonadati</taxon>
        <taxon>Pseudomonadota</taxon>
        <taxon>Gammaproteobacteria</taxon>
        <taxon>Pseudomonadales</taxon>
        <taxon>Pseudomonadaceae</taxon>
        <taxon>Pseudomonas</taxon>
    </lineage>
</organism>
<dbReference type="GO" id="GO:0010038">
    <property type="term" value="P:response to metal ion"/>
    <property type="evidence" value="ECO:0007669"/>
    <property type="project" value="InterPro"/>
</dbReference>
<dbReference type="InterPro" id="IPR029063">
    <property type="entry name" value="SAM-dependent_MTases_sf"/>
</dbReference>
<evidence type="ECO:0000256" key="1">
    <source>
        <dbReference type="ARBA" id="ARBA00000903"/>
    </source>
</evidence>
<dbReference type="NCBIfam" id="NF009732">
    <property type="entry name" value="PRK13255.1"/>
    <property type="match status" value="1"/>
</dbReference>
<dbReference type="InterPro" id="IPR025835">
    <property type="entry name" value="Thiopurine_S-MeTrfase"/>
</dbReference>
<sequence>MHEEFWQERWARNEIGFHQDQVNPYLRQHWPALGVEPGAQVLVPLCGKSLDLLWLAGRGQRVLGVELAQRAVEDFFAAQGVEPEVDRQGEMPVYRHGDVEIILGDFFQLRPEQVAGCRALYDRAALIALPADLRIDYVRHLSAILPRPLRGLLVTLEYPQEQMSGPPFSVPAAEVRELFAGAWSVDEIERRDVLAENGKFQQRGVARLDEAVYRLTRD</sequence>
<proteinExistence type="inferred from homology"/>
<dbReference type="PIRSF" id="PIRSF023956">
    <property type="entry name" value="Thiopurine_S-methyltransferase"/>
    <property type="match status" value="1"/>
</dbReference>
<keyword evidence="8 9" id="KW-0949">S-adenosyl-L-methionine</keyword>
<keyword evidence="11" id="KW-1185">Reference proteome</keyword>
<dbReference type="NCBIfam" id="TIGR03840">
    <property type="entry name" value="TMPT_Se_Te"/>
    <property type="match status" value="1"/>
</dbReference>